<dbReference type="InterPro" id="IPR036869">
    <property type="entry name" value="J_dom_sf"/>
</dbReference>
<dbReference type="PRINTS" id="PR00625">
    <property type="entry name" value="JDOMAIN"/>
</dbReference>
<reference evidence="12 13" key="1">
    <citation type="journal article" date="2017" name="Gigascience">
        <title>Draft genome of the honey bee ectoparasitic mite, Tropilaelaps mercedesae, is shaped by the parasitic life history.</title>
        <authorList>
            <person name="Dong X."/>
            <person name="Armstrong S.D."/>
            <person name="Xia D."/>
            <person name="Makepeace B.L."/>
            <person name="Darby A.C."/>
            <person name="Kadowaki T."/>
        </authorList>
    </citation>
    <scope>NUCLEOTIDE SEQUENCE [LARGE SCALE GENOMIC DNA]</scope>
    <source>
        <strain evidence="12">Wuxi-XJTLU</strain>
    </source>
</reference>
<evidence type="ECO:0000256" key="7">
    <source>
        <dbReference type="SAM" id="MobiDB-lite"/>
    </source>
</evidence>
<evidence type="ECO:0000256" key="6">
    <source>
        <dbReference type="ARBA" id="ARBA00037847"/>
    </source>
</evidence>
<dbReference type="FunCoup" id="A0A1V9Y238">
    <property type="interactions" value="967"/>
</dbReference>
<dbReference type="EMBL" id="MNPL01000672">
    <property type="protein sequence ID" value="OQR79799.1"/>
    <property type="molecule type" value="Genomic_DNA"/>
</dbReference>
<feature type="chain" id="PRO_5010697847" evidence="9">
    <location>
        <begin position="20"/>
        <end position="453"/>
    </location>
</feature>
<dbReference type="InParanoid" id="A0A1V9Y238"/>
<protein>
    <submittedName>
        <fullName evidence="12">DnaJsubfamily C member 1-like</fullName>
    </submittedName>
</protein>
<evidence type="ECO:0000259" key="11">
    <source>
        <dbReference type="PROSITE" id="PS50090"/>
    </source>
</evidence>
<dbReference type="Proteomes" id="UP000192247">
    <property type="component" value="Unassembled WGS sequence"/>
</dbReference>
<evidence type="ECO:0000313" key="12">
    <source>
        <dbReference type="EMBL" id="OQR79799.1"/>
    </source>
</evidence>
<proteinExistence type="predicted"/>
<evidence type="ECO:0000256" key="4">
    <source>
        <dbReference type="ARBA" id="ARBA00022989"/>
    </source>
</evidence>
<feature type="domain" description="Myb-like" evidence="11">
    <location>
        <begin position="282"/>
        <end position="335"/>
    </location>
</feature>
<dbReference type="GO" id="GO:0005634">
    <property type="term" value="C:nucleus"/>
    <property type="evidence" value="ECO:0007669"/>
    <property type="project" value="UniProtKB-SubCell"/>
</dbReference>
<dbReference type="SUPFAM" id="SSF46689">
    <property type="entry name" value="Homeodomain-like"/>
    <property type="match status" value="2"/>
</dbReference>
<accession>A0A1V9Y238</accession>
<keyword evidence="5 8" id="KW-0472">Membrane</keyword>
<dbReference type="CDD" id="cd06257">
    <property type="entry name" value="DnaJ"/>
    <property type="match status" value="1"/>
</dbReference>
<feature type="signal peptide" evidence="9">
    <location>
        <begin position="1"/>
        <end position="19"/>
    </location>
</feature>
<dbReference type="SMART" id="SM00271">
    <property type="entry name" value="DnaJ"/>
    <property type="match status" value="1"/>
</dbReference>
<dbReference type="STRING" id="418985.A0A1V9Y238"/>
<evidence type="ECO:0000256" key="8">
    <source>
        <dbReference type="SAM" id="Phobius"/>
    </source>
</evidence>
<dbReference type="InterPro" id="IPR052606">
    <property type="entry name" value="DnaJ_domain_protein"/>
</dbReference>
<dbReference type="CDD" id="cd00167">
    <property type="entry name" value="SANT"/>
    <property type="match status" value="2"/>
</dbReference>
<dbReference type="SUPFAM" id="SSF46565">
    <property type="entry name" value="Chaperone J-domain"/>
    <property type="match status" value="1"/>
</dbReference>
<dbReference type="PANTHER" id="PTHR44653:SF2">
    <property type="entry name" value="DNAJ HOMOLOG SUBFAMILY C MEMBER 1"/>
    <property type="match status" value="1"/>
</dbReference>
<dbReference type="PROSITE" id="PS50076">
    <property type="entry name" value="DNAJ_2"/>
    <property type="match status" value="1"/>
</dbReference>
<dbReference type="InterPro" id="IPR009057">
    <property type="entry name" value="Homeodomain-like_sf"/>
</dbReference>
<evidence type="ECO:0000313" key="13">
    <source>
        <dbReference type="Proteomes" id="UP000192247"/>
    </source>
</evidence>
<dbReference type="Pfam" id="PF00226">
    <property type="entry name" value="DnaJ"/>
    <property type="match status" value="1"/>
</dbReference>
<dbReference type="PANTHER" id="PTHR44653">
    <property type="entry name" value="DNAJ HOMOLOG SUBFAMILY C MEMBER 1"/>
    <property type="match status" value="1"/>
</dbReference>
<evidence type="ECO:0000259" key="10">
    <source>
        <dbReference type="PROSITE" id="PS50076"/>
    </source>
</evidence>
<keyword evidence="2 8" id="KW-0812">Transmembrane</keyword>
<gene>
    <name evidence="12" type="ORF">BIW11_00107</name>
</gene>
<feature type="compositionally biased region" description="Basic and acidic residues" evidence="7">
    <location>
        <begin position="357"/>
        <end position="371"/>
    </location>
</feature>
<evidence type="ECO:0000256" key="9">
    <source>
        <dbReference type="SAM" id="SignalP"/>
    </source>
</evidence>
<dbReference type="Gene3D" id="1.10.10.60">
    <property type="entry name" value="Homeodomain-like"/>
    <property type="match status" value="2"/>
</dbReference>
<sequence length="453" mass="52844">MKILYLVTLIMCEPLVSDADLTVDDLDLFDVVEDVKQNFYEFLEIPENATTSDIRKAYRKLSLQYHPDRNSDPEAPETFRKIAAVMEVLKDEKKRMKYHEVLQYGIPDWARSMYYRYYRKARKMGPAEMGVMMAIIVTVAQTLWMWTSYWEKKFTIESNFSEAIKRKKQRSTNAKKNRAAEEEINQIRQELMSRISAPTFKDIWFVRLPYGMFCTVMALPACVRELLAKREVSAADNDQYEEPVRPKRAPRQRKPVKAAKLVDRTAPVVTNLPDSFIQEDVSKQLNEGNWNEDELANLIRLLKKYPIGSINRWEKIAETLNRSQQDVLGKVKSMRATKANVILDQQNSSRSRFVEGEISTKELNEEGHNESVDSGGGGELDPSDWTWDQQRQLEQAIMAHPRWMKGRWDLIATQVEGKSKHACIRRVKYLIDCKKQADLMVLEAETLRRREFQ</sequence>
<organism evidence="12 13">
    <name type="scientific">Tropilaelaps mercedesae</name>
    <dbReference type="NCBI Taxonomy" id="418985"/>
    <lineage>
        <taxon>Eukaryota</taxon>
        <taxon>Metazoa</taxon>
        <taxon>Ecdysozoa</taxon>
        <taxon>Arthropoda</taxon>
        <taxon>Chelicerata</taxon>
        <taxon>Arachnida</taxon>
        <taxon>Acari</taxon>
        <taxon>Parasitiformes</taxon>
        <taxon>Mesostigmata</taxon>
        <taxon>Gamasina</taxon>
        <taxon>Dermanyssoidea</taxon>
        <taxon>Laelapidae</taxon>
        <taxon>Tropilaelaps</taxon>
    </lineage>
</organism>
<keyword evidence="13" id="KW-1185">Reference proteome</keyword>
<evidence type="ECO:0000256" key="3">
    <source>
        <dbReference type="ARBA" id="ARBA00022729"/>
    </source>
</evidence>
<name>A0A1V9Y238_9ACAR</name>
<keyword evidence="3 9" id="KW-0732">Signal</keyword>
<feature type="domain" description="Myb-like" evidence="11">
    <location>
        <begin position="377"/>
        <end position="431"/>
    </location>
</feature>
<feature type="region of interest" description="Disordered" evidence="7">
    <location>
        <begin position="357"/>
        <end position="381"/>
    </location>
</feature>
<dbReference type="OrthoDB" id="1420887at2759"/>
<dbReference type="PROSITE" id="PS50090">
    <property type="entry name" value="MYB_LIKE"/>
    <property type="match status" value="2"/>
</dbReference>
<evidence type="ECO:0000256" key="2">
    <source>
        <dbReference type="ARBA" id="ARBA00022692"/>
    </source>
</evidence>
<feature type="domain" description="J" evidence="10">
    <location>
        <begin position="38"/>
        <end position="102"/>
    </location>
</feature>
<dbReference type="AlphaFoldDB" id="A0A1V9Y238"/>
<feature type="transmembrane region" description="Helical" evidence="8">
    <location>
        <begin position="129"/>
        <end position="150"/>
    </location>
</feature>
<evidence type="ECO:0000256" key="1">
    <source>
        <dbReference type="ARBA" id="ARBA00004123"/>
    </source>
</evidence>
<dbReference type="Pfam" id="PF23082">
    <property type="entry name" value="Myb_DNA-binding_2"/>
    <property type="match status" value="1"/>
</dbReference>
<dbReference type="GO" id="GO:0012505">
    <property type="term" value="C:endomembrane system"/>
    <property type="evidence" value="ECO:0007669"/>
    <property type="project" value="UniProtKB-SubCell"/>
</dbReference>
<comment type="caution">
    <text evidence="12">The sequence shown here is derived from an EMBL/GenBank/DDBJ whole genome shotgun (WGS) entry which is preliminary data.</text>
</comment>
<dbReference type="InterPro" id="IPR001623">
    <property type="entry name" value="DnaJ_domain"/>
</dbReference>
<dbReference type="InterPro" id="IPR001005">
    <property type="entry name" value="SANT/Myb"/>
</dbReference>
<dbReference type="SMART" id="SM00717">
    <property type="entry name" value="SANT"/>
    <property type="match status" value="2"/>
</dbReference>
<dbReference type="Gene3D" id="1.10.287.110">
    <property type="entry name" value="DnaJ domain"/>
    <property type="match status" value="1"/>
</dbReference>
<comment type="subcellular location">
    <subcellularLocation>
        <location evidence="6">Endomembrane system</location>
        <topology evidence="6">Single-pass membrane protein</topology>
    </subcellularLocation>
    <subcellularLocation>
        <location evidence="1">Nucleus</location>
    </subcellularLocation>
</comment>
<keyword evidence="4 8" id="KW-1133">Transmembrane helix</keyword>
<evidence type="ECO:0000256" key="5">
    <source>
        <dbReference type="ARBA" id="ARBA00023136"/>
    </source>
</evidence>